<protein>
    <recommendedName>
        <fullName evidence="2">Transposase MuDR plant domain-containing protein</fullName>
    </recommendedName>
</protein>
<name>A0A835LLZ6_9MAGN</name>
<evidence type="ECO:0000313" key="4">
    <source>
        <dbReference type="Proteomes" id="UP000631114"/>
    </source>
</evidence>
<feature type="compositionally biased region" description="Basic and acidic residues" evidence="1">
    <location>
        <begin position="224"/>
        <end position="233"/>
    </location>
</feature>
<reference evidence="3 4" key="1">
    <citation type="submission" date="2020-10" db="EMBL/GenBank/DDBJ databases">
        <title>The Coptis chinensis genome and diversification of protoberbering-type alkaloids.</title>
        <authorList>
            <person name="Wang B."/>
            <person name="Shu S."/>
            <person name="Song C."/>
            <person name="Liu Y."/>
        </authorList>
    </citation>
    <scope>NUCLEOTIDE SEQUENCE [LARGE SCALE GENOMIC DNA]</scope>
    <source>
        <strain evidence="3">HL-2020</strain>
        <tissue evidence="3">Leaf</tissue>
    </source>
</reference>
<feature type="domain" description="Transposase MuDR plant" evidence="2">
    <location>
        <begin position="91"/>
        <end position="149"/>
    </location>
</feature>
<dbReference type="Proteomes" id="UP000631114">
    <property type="component" value="Unassembled WGS sequence"/>
</dbReference>
<feature type="compositionally biased region" description="Polar residues" evidence="1">
    <location>
        <begin position="329"/>
        <end position="349"/>
    </location>
</feature>
<dbReference type="EMBL" id="JADFTS010000008">
    <property type="protein sequence ID" value="KAF9592196.1"/>
    <property type="molecule type" value="Genomic_DNA"/>
</dbReference>
<feature type="region of interest" description="Disordered" evidence="1">
    <location>
        <begin position="315"/>
        <end position="378"/>
    </location>
</feature>
<proteinExistence type="predicted"/>
<feature type="compositionally biased region" description="Polar residues" evidence="1">
    <location>
        <begin position="287"/>
        <end position="303"/>
    </location>
</feature>
<feature type="compositionally biased region" description="Gly residues" evidence="1">
    <location>
        <begin position="352"/>
        <end position="362"/>
    </location>
</feature>
<feature type="region of interest" description="Disordered" evidence="1">
    <location>
        <begin position="257"/>
        <end position="303"/>
    </location>
</feature>
<evidence type="ECO:0000313" key="3">
    <source>
        <dbReference type="EMBL" id="KAF9592196.1"/>
    </source>
</evidence>
<evidence type="ECO:0000259" key="2">
    <source>
        <dbReference type="Pfam" id="PF03108"/>
    </source>
</evidence>
<dbReference type="InterPro" id="IPR004332">
    <property type="entry name" value="Transposase_MuDR"/>
</dbReference>
<feature type="region of interest" description="Disordered" evidence="1">
    <location>
        <begin position="212"/>
        <end position="235"/>
    </location>
</feature>
<sequence length="378" mass="42500">MDFEDLFDNEVEEFDAGNGYISPASSDSEEEKFILNDDESDSGNDVVPELVHSEDDVSDDEVRSFVKMAKNQYEAKDNERNDGPRNAVVGMQLVVGMEWKTHKEYRQFMKDLAIDQKFTYHQIKNDKQRLKLRCKDFECRWSVFCSLSSKHTFKLMTFVPTHTYEADETNKYDQAKTPWVVDKLEEYVRAHPNLSPKDLMVMPGDEVLPPSIERKARRPRKQRIRGDDEERATSKRKCIKCGVEAEGENVEPIVDVQQQQEDTQVHNVDDIPKATRGGRRGGRRGGSQNVNVDQPPNETQVDNVQQNVYNEILRGGSAGRKGGRGGGSQNVNVDQPPNETQVDNVQQNVVLRGGGRGGSAGRRGGRGGRGRATSRGVG</sequence>
<feature type="compositionally biased region" description="Basic and acidic residues" evidence="1">
    <location>
        <begin position="263"/>
        <end position="273"/>
    </location>
</feature>
<dbReference type="OrthoDB" id="1746950at2759"/>
<feature type="region of interest" description="Disordered" evidence="1">
    <location>
        <begin position="14"/>
        <end position="57"/>
    </location>
</feature>
<dbReference type="AlphaFoldDB" id="A0A835LLZ6"/>
<keyword evidence="4" id="KW-1185">Reference proteome</keyword>
<gene>
    <name evidence="3" type="ORF">IFM89_012772</name>
</gene>
<dbReference type="Pfam" id="PF03108">
    <property type="entry name" value="DBD_Tnp_Mut"/>
    <property type="match status" value="1"/>
</dbReference>
<comment type="caution">
    <text evidence="3">The sequence shown here is derived from an EMBL/GenBank/DDBJ whole genome shotgun (WGS) entry which is preliminary data.</text>
</comment>
<organism evidence="3 4">
    <name type="scientific">Coptis chinensis</name>
    <dbReference type="NCBI Taxonomy" id="261450"/>
    <lineage>
        <taxon>Eukaryota</taxon>
        <taxon>Viridiplantae</taxon>
        <taxon>Streptophyta</taxon>
        <taxon>Embryophyta</taxon>
        <taxon>Tracheophyta</taxon>
        <taxon>Spermatophyta</taxon>
        <taxon>Magnoliopsida</taxon>
        <taxon>Ranunculales</taxon>
        <taxon>Ranunculaceae</taxon>
        <taxon>Coptidoideae</taxon>
        <taxon>Coptis</taxon>
    </lineage>
</organism>
<accession>A0A835LLZ6</accession>
<evidence type="ECO:0000256" key="1">
    <source>
        <dbReference type="SAM" id="MobiDB-lite"/>
    </source>
</evidence>
<feature type="compositionally biased region" description="Gly residues" evidence="1">
    <location>
        <begin position="316"/>
        <end position="328"/>
    </location>
</feature>